<keyword evidence="1" id="KW-0472">Membrane</keyword>
<dbReference type="GeneID" id="16017096"/>
<organism evidence="2">
    <name type="scientific">Phyllymenia taiwanensis</name>
    <dbReference type="NCBI Taxonomy" id="1260292"/>
    <lineage>
        <taxon>Eukaryota</taxon>
        <taxon>Rhodophyta</taxon>
        <taxon>Florideophyceae</taxon>
        <taxon>Rhodymeniophycidae</taxon>
        <taxon>Halymeniales</taxon>
        <taxon>Halymeniaceae</taxon>
        <taxon>Phyllymenia</taxon>
    </lineage>
</organism>
<dbReference type="RefSeq" id="YP_008144787.1">
    <property type="nucleotide sequence ID" value="NC_021618.1"/>
</dbReference>
<evidence type="ECO:0000256" key="1">
    <source>
        <dbReference type="SAM" id="Phobius"/>
    </source>
</evidence>
<feature type="transmembrane region" description="Helical" evidence="1">
    <location>
        <begin position="20"/>
        <end position="40"/>
    </location>
</feature>
<gene>
    <name evidence="2" type="primary">orf25</name>
</gene>
<protein>
    <submittedName>
        <fullName evidence="2">Uncharacterized protein</fullName>
    </submittedName>
</protein>
<keyword evidence="1" id="KW-1133">Transmembrane helix</keyword>
<reference evidence="2" key="1">
    <citation type="journal article" date="2013" name="PLoS ONE">
        <title>The Plastid Genome of the Red Macroalga Grateloupia taiwanensis (Halymeniaceae).</title>
        <authorList>
            <person name="Depriest M.S."/>
            <person name="Bhattacharya D."/>
            <person name="Lopez-Bautista J.M."/>
        </authorList>
    </citation>
    <scope>NUCLEOTIDE SEQUENCE</scope>
</reference>
<proteinExistence type="predicted"/>
<reference evidence="2" key="2">
    <citation type="submission" date="2013-04" db="EMBL/GenBank/DDBJ databases">
        <authorList>
            <person name="DePriest M.S.Jr."/>
            <person name="Bhattacharya D."/>
            <person name="Lopez-Bautista J.M."/>
        </authorList>
    </citation>
    <scope>NUCLEOTIDE SEQUENCE</scope>
</reference>
<evidence type="ECO:0000313" key="2">
    <source>
        <dbReference type="EMBL" id="AGO19797.1"/>
    </source>
</evidence>
<geneLocation type="plastid" evidence="2"/>
<keyword evidence="2" id="KW-0934">Plastid</keyword>
<name>R9XWE2_9FLOR</name>
<keyword evidence="1" id="KW-0812">Transmembrane</keyword>
<dbReference type="AlphaFoldDB" id="R9XWE2"/>
<accession>R9XWE2</accession>
<dbReference type="EMBL" id="KC894740">
    <property type="protein sequence ID" value="AGO19797.1"/>
    <property type="molecule type" value="Genomic_DNA"/>
</dbReference>
<sequence length="50" mass="5916">MLCFELSNNIEIDNSYFCNIDINIVSVNRIIVLCFIIYIFKSFNILLTCY</sequence>